<organism evidence="2 3">
    <name type="scientific">Pseudobacter ginsenosidimutans</name>
    <dbReference type="NCBI Taxonomy" id="661488"/>
    <lineage>
        <taxon>Bacteria</taxon>
        <taxon>Pseudomonadati</taxon>
        <taxon>Bacteroidota</taxon>
        <taxon>Chitinophagia</taxon>
        <taxon>Chitinophagales</taxon>
        <taxon>Chitinophagaceae</taxon>
        <taxon>Pseudobacter</taxon>
    </lineage>
</organism>
<dbReference type="AlphaFoldDB" id="A0A4Q7MX15"/>
<dbReference type="RefSeq" id="WP_130543016.1">
    <property type="nucleotide sequence ID" value="NZ_CP042431.1"/>
</dbReference>
<proteinExistence type="predicted"/>
<evidence type="ECO:0000313" key="2">
    <source>
        <dbReference type="EMBL" id="RZS72619.1"/>
    </source>
</evidence>
<dbReference type="InterPro" id="IPR009677">
    <property type="entry name" value="DUF1266"/>
</dbReference>
<evidence type="ECO:0000313" key="3">
    <source>
        <dbReference type="Proteomes" id="UP000293874"/>
    </source>
</evidence>
<name>A0A4Q7MX15_9BACT</name>
<reference evidence="2 3" key="1">
    <citation type="submission" date="2019-02" db="EMBL/GenBank/DDBJ databases">
        <title>Genomic Encyclopedia of Type Strains, Phase IV (KMG-IV): sequencing the most valuable type-strain genomes for metagenomic binning, comparative biology and taxonomic classification.</title>
        <authorList>
            <person name="Goeker M."/>
        </authorList>
    </citation>
    <scope>NUCLEOTIDE SEQUENCE [LARGE SCALE GENOMIC DNA]</scope>
    <source>
        <strain evidence="2 3">DSM 18116</strain>
    </source>
</reference>
<dbReference type="EMBL" id="SGXA01000002">
    <property type="protein sequence ID" value="RZS72619.1"/>
    <property type="molecule type" value="Genomic_DNA"/>
</dbReference>
<sequence>MNQQNPIEQYLQTLRAMGMNEEAIAMYRQQMEQSINMTNQWASQFGQNFDPMNAMNQAFGSFGAFGDGNAQTQLELNPESTLTIRQQWAVACGADLAMLNGQYLNDVTTGFSRAECRQLLSQWWDIDSKEELLEMIEWLFAEGHRIQYDLIWQAMTTISMKESKEFLRQHVATNEEEEELALHRLRNMRDALELFQEQKLIAPDFQPEMLIWDYARVINLSRGGVDAGYITREEALVIIDKCIEPIRKMYTSWKQLSVSYQFARYVWSDLQEEDGREMMENMEILLTDPESPWVKLKWNEAI</sequence>
<gene>
    <name evidence="2" type="ORF">EV199_4541</name>
</gene>
<dbReference type="Proteomes" id="UP000293874">
    <property type="component" value="Unassembled WGS sequence"/>
</dbReference>
<comment type="caution">
    <text evidence="2">The sequence shown here is derived from an EMBL/GenBank/DDBJ whole genome shotgun (WGS) entry which is preliminary data.</text>
</comment>
<feature type="domain" description="DUF1266" evidence="1">
    <location>
        <begin position="120"/>
        <end position="298"/>
    </location>
</feature>
<dbReference type="Pfam" id="PF06889">
    <property type="entry name" value="DUF1266"/>
    <property type="match status" value="1"/>
</dbReference>
<dbReference type="OrthoDB" id="648917at2"/>
<evidence type="ECO:0000259" key="1">
    <source>
        <dbReference type="Pfam" id="PF06889"/>
    </source>
</evidence>
<protein>
    <submittedName>
        <fullName evidence="2">Uncharacterized protein DUF1266</fullName>
    </submittedName>
</protein>
<accession>A0A4Q7MX15</accession>
<keyword evidence="3" id="KW-1185">Reference proteome</keyword>